<dbReference type="Proteomes" id="UP000094008">
    <property type="component" value="Unassembled WGS sequence"/>
</dbReference>
<accession>A0A1A0WI18</accession>
<name>A0A1A0WI18_MYCPR</name>
<evidence type="ECO:0000313" key="3">
    <source>
        <dbReference type="Proteomes" id="UP000094008"/>
    </source>
</evidence>
<dbReference type="InterPro" id="IPR036188">
    <property type="entry name" value="FAD/NAD-bd_sf"/>
</dbReference>
<dbReference type="RefSeq" id="WP_064877860.1">
    <property type="nucleotide sequence ID" value="NZ_LZSY01000005.1"/>
</dbReference>
<dbReference type="EMBL" id="LZSY01000005">
    <property type="protein sequence ID" value="OBB98234.1"/>
    <property type="molecule type" value="Genomic_DNA"/>
</dbReference>
<dbReference type="AlphaFoldDB" id="A0A1A0WI18"/>
<reference evidence="3" key="1">
    <citation type="submission" date="2016-06" db="EMBL/GenBank/DDBJ databases">
        <authorList>
            <person name="Sutton G."/>
            <person name="Brinkac L."/>
            <person name="Sanka R."/>
            <person name="Adams M."/>
            <person name="Lau E."/>
            <person name="Mehaffy C."/>
            <person name="Tameris M."/>
            <person name="Hatherill M."/>
            <person name="Hanekom W."/>
            <person name="Mahomed H."/>
            <person name="Mcshane H."/>
        </authorList>
    </citation>
    <scope>NUCLEOTIDE SEQUENCE [LARGE SCALE GENOMIC DNA]</scope>
    <source>
        <strain evidence="3">852002-10433_SCH5171157</strain>
    </source>
</reference>
<sequence length="466" mass="50446">MAESRSHAVVLGAGIAGLLTARALAEFYASVTLIERDTLPDHPELRKGVPQGRHLHNFLSRGTQVLGELFPGLLAELAAAGAVVDDGDDLSRIYVHAAGYDVRPAGRLSDPRALAAYQASRPFMEFHIRRRVAALDSVTILDNHEVVEPVITDDTVTGARIINHNNGIATSLAADLVIDATGRAARTTRFLESHGFGSTPEVHVPSVGGYSSQLIHVPPGRIGDRMAFVNRGSRSPGLLLVAYEDDAWMLAITCPDGCGTPATDFTAMLEAAEQMLPETIMAGLRDATPVGQVSISRSTSAAWRRYDRMPRLPAGLVVVGDALCNLNPLYGQGMTMAALQALALRDCLRAGHADLPRRFYRLAAEQIEPVWTENRANDQPTSTSTKRTTGKRLRSWAQHAALKAATNDIVVAERIFRVRGLIDPPTSLQDPALFVRILLSNLRHPHRKRPDGPTKCSPMRQDAGNA</sequence>
<feature type="region of interest" description="Disordered" evidence="1">
    <location>
        <begin position="444"/>
        <end position="466"/>
    </location>
</feature>
<protein>
    <submittedName>
        <fullName evidence="2">FAD-dependent oxidoreductase</fullName>
    </submittedName>
</protein>
<dbReference type="PANTHER" id="PTHR43422:SF3">
    <property type="entry name" value="THIAMINE THIAZOLE SYNTHASE"/>
    <property type="match status" value="1"/>
</dbReference>
<proteinExistence type="predicted"/>
<dbReference type="SUPFAM" id="SSF51905">
    <property type="entry name" value="FAD/NAD(P)-binding domain"/>
    <property type="match status" value="1"/>
</dbReference>
<comment type="caution">
    <text evidence="2">The sequence shown here is derived from an EMBL/GenBank/DDBJ whole genome shotgun (WGS) entry which is preliminary data.</text>
</comment>
<dbReference type="PANTHER" id="PTHR43422">
    <property type="entry name" value="THIAMINE THIAZOLE SYNTHASE"/>
    <property type="match status" value="1"/>
</dbReference>
<organism evidence="2 3">
    <name type="scientific">Mycolicibacterium peregrinum</name>
    <name type="common">Mycobacterium peregrinum</name>
    <dbReference type="NCBI Taxonomy" id="43304"/>
    <lineage>
        <taxon>Bacteria</taxon>
        <taxon>Bacillati</taxon>
        <taxon>Actinomycetota</taxon>
        <taxon>Actinomycetes</taxon>
        <taxon>Mycobacteriales</taxon>
        <taxon>Mycobacteriaceae</taxon>
        <taxon>Mycolicibacterium</taxon>
    </lineage>
</organism>
<evidence type="ECO:0000313" key="2">
    <source>
        <dbReference type="EMBL" id="OBB98234.1"/>
    </source>
</evidence>
<gene>
    <name evidence="2" type="ORF">A5779_13190</name>
</gene>
<dbReference type="Gene3D" id="3.50.50.60">
    <property type="entry name" value="FAD/NAD(P)-binding domain"/>
    <property type="match status" value="1"/>
</dbReference>
<evidence type="ECO:0000256" key="1">
    <source>
        <dbReference type="SAM" id="MobiDB-lite"/>
    </source>
</evidence>